<reference evidence="5" key="2">
    <citation type="submission" date="2020-09" db="EMBL/GenBank/DDBJ databases">
        <authorList>
            <person name="Sun Q."/>
            <person name="Kim S."/>
        </authorList>
    </citation>
    <scope>NUCLEOTIDE SEQUENCE</scope>
    <source>
        <strain evidence="5">KCTC 12988</strain>
    </source>
</reference>
<dbReference type="GO" id="GO:0046279">
    <property type="term" value="P:3,4-dihydroxybenzoate biosynthetic process"/>
    <property type="evidence" value="ECO:0007669"/>
    <property type="project" value="TreeGrafter"/>
</dbReference>
<evidence type="ECO:0000256" key="3">
    <source>
        <dbReference type="ARBA" id="ARBA00023239"/>
    </source>
</evidence>
<sequence length="234" mass="24599">MVFPVLSFSSHPLTVGAITDAKALAGNFGTESADLVELRLDALGSGQAVIDFAQRHHGQIPLLITARTPEEGGANQLAFEKRLELLQILLPYAAAVDVEVAQAEAYSDFLGEARANGTKVVLSSHDFVGFDHVATLERLSLAQSAGADVAKAAVTLRDPVDLTLFESLVAGLGEVPFSLMGMGAYGPISRILAAQHGSLLNYGFLGDEPTAPGQWPARLLKEVIANTPAIAVKN</sequence>
<name>A0A918TDL9_9BACT</name>
<dbReference type="GO" id="GO:0003855">
    <property type="term" value="F:3-dehydroquinate dehydratase activity"/>
    <property type="evidence" value="ECO:0007669"/>
    <property type="project" value="UniProtKB-EC"/>
</dbReference>
<gene>
    <name evidence="5" type="primary">aroD</name>
    <name evidence="5" type="ORF">GCM10007100_07410</name>
</gene>
<evidence type="ECO:0000313" key="5">
    <source>
        <dbReference type="EMBL" id="GHC44659.1"/>
    </source>
</evidence>
<dbReference type="Gene3D" id="3.20.20.70">
    <property type="entry name" value="Aldolase class I"/>
    <property type="match status" value="1"/>
</dbReference>
<dbReference type="PANTHER" id="PTHR43699">
    <property type="entry name" value="3-DEHYDROQUINATE DEHYDRATASE"/>
    <property type="match status" value="1"/>
</dbReference>
<dbReference type="InterPro" id="IPR050146">
    <property type="entry name" value="Type-I_3-dehydroquinase"/>
</dbReference>
<keyword evidence="3" id="KW-0456">Lyase</keyword>
<dbReference type="EC" id="4.2.1.10" evidence="2"/>
<comment type="caution">
    <text evidence="5">The sequence shown here is derived from an EMBL/GenBank/DDBJ whole genome shotgun (WGS) entry which is preliminary data.</text>
</comment>
<dbReference type="CDD" id="cd00502">
    <property type="entry name" value="DHQase_I"/>
    <property type="match status" value="1"/>
</dbReference>
<dbReference type="EMBL" id="BMXI01000002">
    <property type="protein sequence ID" value="GHC44659.1"/>
    <property type="molecule type" value="Genomic_DNA"/>
</dbReference>
<dbReference type="Pfam" id="PF01487">
    <property type="entry name" value="DHquinase_I"/>
    <property type="match status" value="1"/>
</dbReference>
<reference evidence="5" key="1">
    <citation type="journal article" date="2014" name="Int. J. Syst. Evol. Microbiol.">
        <title>Complete genome sequence of Corynebacterium casei LMG S-19264T (=DSM 44701T), isolated from a smear-ripened cheese.</title>
        <authorList>
            <consortium name="US DOE Joint Genome Institute (JGI-PGF)"/>
            <person name="Walter F."/>
            <person name="Albersmeier A."/>
            <person name="Kalinowski J."/>
            <person name="Ruckert C."/>
        </authorList>
    </citation>
    <scope>NUCLEOTIDE SEQUENCE</scope>
    <source>
        <strain evidence="5">KCTC 12988</strain>
    </source>
</reference>
<comment type="catalytic activity">
    <reaction evidence="1">
        <text>3-dehydroquinate = 3-dehydroshikimate + H2O</text>
        <dbReference type="Rhea" id="RHEA:21096"/>
        <dbReference type="ChEBI" id="CHEBI:15377"/>
        <dbReference type="ChEBI" id="CHEBI:16630"/>
        <dbReference type="ChEBI" id="CHEBI:32364"/>
        <dbReference type="EC" id="4.2.1.10"/>
    </reaction>
</comment>
<evidence type="ECO:0000256" key="1">
    <source>
        <dbReference type="ARBA" id="ARBA00001864"/>
    </source>
</evidence>
<evidence type="ECO:0000256" key="4">
    <source>
        <dbReference type="ARBA" id="ARBA00023270"/>
    </source>
</evidence>
<dbReference type="AlphaFoldDB" id="A0A918TDL9"/>
<evidence type="ECO:0000313" key="6">
    <source>
        <dbReference type="Proteomes" id="UP000644507"/>
    </source>
</evidence>
<dbReference type="PANTHER" id="PTHR43699:SF1">
    <property type="entry name" value="3-DEHYDROQUINATE DEHYDRATASE"/>
    <property type="match status" value="1"/>
</dbReference>
<keyword evidence="6" id="KW-1185">Reference proteome</keyword>
<keyword evidence="4" id="KW-0704">Schiff base</keyword>
<protein>
    <recommendedName>
        <fullName evidence="2">3-dehydroquinate dehydratase</fullName>
        <ecNumber evidence="2">4.2.1.10</ecNumber>
    </recommendedName>
</protein>
<evidence type="ECO:0000256" key="2">
    <source>
        <dbReference type="ARBA" id="ARBA00012060"/>
    </source>
</evidence>
<dbReference type="SUPFAM" id="SSF51569">
    <property type="entry name" value="Aldolase"/>
    <property type="match status" value="1"/>
</dbReference>
<dbReference type="Proteomes" id="UP000644507">
    <property type="component" value="Unassembled WGS sequence"/>
</dbReference>
<organism evidence="5 6">
    <name type="scientific">Roseibacillus persicicus</name>
    <dbReference type="NCBI Taxonomy" id="454148"/>
    <lineage>
        <taxon>Bacteria</taxon>
        <taxon>Pseudomonadati</taxon>
        <taxon>Verrucomicrobiota</taxon>
        <taxon>Verrucomicrobiia</taxon>
        <taxon>Verrucomicrobiales</taxon>
        <taxon>Verrucomicrobiaceae</taxon>
        <taxon>Roseibacillus</taxon>
    </lineage>
</organism>
<accession>A0A918TDL9</accession>
<proteinExistence type="predicted"/>
<dbReference type="InterPro" id="IPR001381">
    <property type="entry name" value="DHquinase_I"/>
</dbReference>
<dbReference type="InterPro" id="IPR013785">
    <property type="entry name" value="Aldolase_TIM"/>
</dbReference>